<organism evidence="1 2">
    <name type="scientific">Magnetospirillum molischianum DSM 120</name>
    <dbReference type="NCBI Taxonomy" id="1150626"/>
    <lineage>
        <taxon>Bacteria</taxon>
        <taxon>Pseudomonadati</taxon>
        <taxon>Pseudomonadota</taxon>
        <taxon>Alphaproteobacteria</taxon>
        <taxon>Rhodospirillales</taxon>
        <taxon>Rhodospirillaceae</taxon>
        <taxon>Magnetospirillum</taxon>
    </lineage>
</organism>
<keyword evidence="2" id="KW-1185">Reference proteome</keyword>
<comment type="caution">
    <text evidence="1">The sequence shown here is derived from an EMBL/GenBank/DDBJ whole genome shotgun (WGS) entry which is preliminary data.</text>
</comment>
<protein>
    <submittedName>
        <fullName evidence="1">Uncharacterized protein</fullName>
    </submittedName>
</protein>
<name>H8FWL7_MAGML</name>
<dbReference type="AlphaFoldDB" id="H8FWL7"/>
<dbReference type="STRING" id="1150626.PHAMO_470005"/>
<evidence type="ECO:0000313" key="2">
    <source>
        <dbReference type="Proteomes" id="UP000004169"/>
    </source>
</evidence>
<sequence>MIDRLSAAPDSFLESWLVAKGLPWAVDLIREYVP</sequence>
<dbReference type="EMBL" id="CAHP01000042">
    <property type="protein sequence ID" value="CCG42755.1"/>
    <property type="molecule type" value="Genomic_DNA"/>
</dbReference>
<proteinExistence type="predicted"/>
<reference evidence="1 2" key="1">
    <citation type="journal article" date="2012" name="J. Bacteriol.">
        <title>Draft Genome Sequence of the Purple Photosynthetic Bacterium Phaeospirillum molischianum DSM120, a Particularly Versatile Bacterium.</title>
        <authorList>
            <person name="Duquesne K."/>
            <person name="Prima V."/>
            <person name="Ji B."/>
            <person name="Rouy Z."/>
            <person name="Medigue C."/>
            <person name="Talla E."/>
            <person name="Sturgis J.N."/>
        </authorList>
    </citation>
    <scope>NUCLEOTIDE SEQUENCE [LARGE SCALE GENOMIC DNA]</scope>
    <source>
        <strain evidence="2">DSM120</strain>
    </source>
</reference>
<dbReference type="Proteomes" id="UP000004169">
    <property type="component" value="Unassembled WGS sequence"/>
</dbReference>
<evidence type="ECO:0000313" key="1">
    <source>
        <dbReference type="EMBL" id="CCG42755.1"/>
    </source>
</evidence>
<gene>
    <name evidence="1" type="ORF">PHAMO_470005</name>
</gene>
<accession>H8FWL7</accession>